<dbReference type="Pfam" id="PF04542">
    <property type="entry name" value="Sigma70_r2"/>
    <property type="match status" value="1"/>
</dbReference>
<dbReference type="GO" id="GO:0003677">
    <property type="term" value="F:DNA binding"/>
    <property type="evidence" value="ECO:0007669"/>
    <property type="project" value="InterPro"/>
</dbReference>
<dbReference type="GO" id="GO:0006352">
    <property type="term" value="P:DNA-templated transcription initiation"/>
    <property type="evidence" value="ECO:0007669"/>
    <property type="project" value="InterPro"/>
</dbReference>
<dbReference type="GO" id="GO:0016987">
    <property type="term" value="F:sigma factor activity"/>
    <property type="evidence" value="ECO:0007669"/>
    <property type="project" value="InterPro"/>
</dbReference>
<feature type="domain" description="RNA polymerase sigma factor 70 region 4 type 2" evidence="3">
    <location>
        <begin position="134"/>
        <end position="186"/>
    </location>
</feature>
<evidence type="ECO:0000259" key="2">
    <source>
        <dbReference type="Pfam" id="PF04542"/>
    </source>
</evidence>
<dbReference type="InterPro" id="IPR013325">
    <property type="entry name" value="RNA_pol_sigma_r2"/>
</dbReference>
<dbReference type="PANTHER" id="PTHR30173:SF36">
    <property type="entry name" value="ECF RNA POLYMERASE SIGMA FACTOR SIGJ"/>
    <property type="match status" value="1"/>
</dbReference>
<evidence type="ECO:0000259" key="3">
    <source>
        <dbReference type="Pfam" id="PF08281"/>
    </source>
</evidence>
<dbReference type="SUPFAM" id="SSF54427">
    <property type="entry name" value="NTF2-like"/>
    <property type="match status" value="1"/>
</dbReference>
<dbReference type="SUPFAM" id="SSF88659">
    <property type="entry name" value="Sigma3 and sigma4 domains of RNA polymerase sigma factors"/>
    <property type="match status" value="1"/>
</dbReference>
<reference evidence="4 5" key="1">
    <citation type="submission" date="2015-08" db="EMBL/GenBank/DDBJ databases">
        <authorList>
            <person name="Babu N.S."/>
            <person name="Beckwith C.J."/>
            <person name="Beseler K.G."/>
            <person name="Brison A."/>
            <person name="Carone J.V."/>
            <person name="Caskin T.P."/>
            <person name="Diamond M."/>
            <person name="Durham M.E."/>
            <person name="Foxe J.M."/>
            <person name="Go M."/>
            <person name="Henderson B.A."/>
            <person name="Jones I.B."/>
            <person name="McGettigan J.A."/>
            <person name="Micheletti S.J."/>
            <person name="Nasrallah M.E."/>
            <person name="Ortiz D."/>
            <person name="Piller C.R."/>
            <person name="Privatt S.R."/>
            <person name="Schneider S.L."/>
            <person name="Sharp S."/>
            <person name="Smith T.C."/>
            <person name="Stanton J.D."/>
            <person name="Ullery H.E."/>
            <person name="Wilson R.J."/>
            <person name="Serrano M.G."/>
            <person name="Buck G."/>
            <person name="Lee V."/>
            <person name="Wang Y."/>
            <person name="Carvalho R."/>
            <person name="Voegtly L."/>
            <person name="Shi R."/>
            <person name="Duckworth R."/>
            <person name="Johnson A."/>
            <person name="Loviza R."/>
            <person name="Walstead R."/>
            <person name="Shah Z."/>
            <person name="Kiflezghi M."/>
            <person name="Wade K."/>
            <person name="Ball S.L."/>
            <person name="Bradley K.W."/>
            <person name="Asai D.J."/>
            <person name="Bowman C.A."/>
            <person name="Russell D.A."/>
            <person name="Pope W.H."/>
            <person name="Jacobs-Sera D."/>
            <person name="Hendrix R.W."/>
            <person name="Hatfull G.F."/>
        </authorList>
    </citation>
    <scope>NUCLEOTIDE SEQUENCE [LARGE SCALE GENOMIC DNA]</scope>
    <source>
        <strain evidence="4 5">DSM 27648</strain>
    </source>
</reference>
<dbReference type="InterPro" id="IPR014284">
    <property type="entry name" value="RNA_pol_sigma-70_dom"/>
</dbReference>
<gene>
    <name evidence="4" type="ORF">AKJ09_00543</name>
</gene>
<dbReference type="RefSeq" id="WP_146645561.1">
    <property type="nucleotide sequence ID" value="NZ_CP012333.1"/>
</dbReference>
<dbReference type="PATRIC" id="fig|1391654.3.peg.552"/>
<evidence type="ECO:0000256" key="1">
    <source>
        <dbReference type="ARBA" id="ARBA00011344"/>
    </source>
</evidence>
<dbReference type="SUPFAM" id="SSF88946">
    <property type="entry name" value="Sigma2 domain of RNA polymerase sigma factors"/>
    <property type="match status" value="1"/>
</dbReference>
<dbReference type="KEGG" id="llu:AKJ09_00543"/>
<organism evidence="4 5">
    <name type="scientific">Labilithrix luteola</name>
    <dbReference type="NCBI Taxonomy" id="1391654"/>
    <lineage>
        <taxon>Bacteria</taxon>
        <taxon>Pseudomonadati</taxon>
        <taxon>Myxococcota</taxon>
        <taxon>Polyangia</taxon>
        <taxon>Polyangiales</taxon>
        <taxon>Labilitrichaceae</taxon>
        <taxon>Labilithrix</taxon>
    </lineage>
</organism>
<sequence>MSVPTDPHAPSDALTRFEAERSHLFAVAYRMLGSRAEAEDILQEAYLRWAERETTDESDVESDRAFLTTVVVRLSIDHLKSARARRERYVGPWLPEPLVARGVPSLSPSGASSGSGSGELGPEGRVALAESLSLAFLTLLERLSPSERAAFLLREVFDQPYERVAEILGIGEQACRKLVSRAREHIDANRPRFPASAEKKQELLLAFLGACASGDAGALGNLLAADVVARSDGGGKTMAALKPVLGSDRVARLLLGIMKKWPPNGVAELATVNGEPGIIVRDETGVRLVVVLTVDDERIGNVWIVVNPDKLAHALDATDATGATEHAHRLN</sequence>
<evidence type="ECO:0000313" key="5">
    <source>
        <dbReference type="Proteomes" id="UP000064967"/>
    </source>
</evidence>
<dbReference type="EMBL" id="CP012333">
    <property type="protein sequence ID" value="AKU93879.1"/>
    <property type="molecule type" value="Genomic_DNA"/>
</dbReference>
<dbReference type="InterPro" id="IPR007627">
    <property type="entry name" value="RNA_pol_sigma70_r2"/>
</dbReference>
<dbReference type="NCBIfam" id="TIGR02937">
    <property type="entry name" value="sigma70-ECF"/>
    <property type="match status" value="1"/>
</dbReference>
<name>A0A0K1PL85_9BACT</name>
<accession>A0A0K1PL85</accession>
<dbReference type="Gene3D" id="1.10.1740.10">
    <property type="match status" value="1"/>
</dbReference>
<dbReference type="InterPro" id="IPR014303">
    <property type="entry name" value="RNA_pol_sigma-70_ECF"/>
</dbReference>
<dbReference type="PANTHER" id="PTHR30173">
    <property type="entry name" value="SIGMA 19 FACTOR"/>
    <property type="match status" value="1"/>
</dbReference>
<dbReference type="Pfam" id="PF08281">
    <property type="entry name" value="Sigma70_r4_2"/>
    <property type="match status" value="1"/>
</dbReference>
<dbReference type="Gene3D" id="3.10.450.50">
    <property type="match status" value="1"/>
</dbReference>
<evidence type="ECO:0000313" key="4">
    <source>
        <dbReference type="EMBL" id="AKU93879.1"/>
    </source>
</evidence>
<dbReference type="Gene3D" id="1.10.10.10">
    <property type="entry name" value="Winged helix-like DNA-binding domain superfamily/Winged helix DNA-binding domain"/>
    <property type="match status" value="1"/>
</dbReference>
<dbReference type="InterPro" id="IPR013249">
    <property type="entry name" value="RNA_pol_sigma70_r4_t2"/>
</dbReference>
<dbReference type="OrthoDB" id="9794372at2"/>
<protein>
    <submittedName>
        <fullName evidence="4">RNA polymerase sigma-70 factor</fullName>
    </submittedName>
</protein>
<dbReference type="InterPro" id="IPR036388">
    <property type="entry name" value="WH-like_DNA-bd_sf"/>
</dbReference>
<comment type="subunit">
    <text evidence="1">Interacts transiently with the RNA polymerase catalytic core formed by RpoA, RpoB, RpoC and RpoZ (2 alpha, 1 beta, 1 beta' and 1 omega subunit) to form the RNA polymerase holoenzyme that can initiate transcription.</text>
</comment>
<dbReference type="STRING" id="1391654.AKJ09_00543"/>
<dbReference type="InterPro" id="IPR052704">
    <property type="entry name" value="ECF_Sigma-70_Domain"/>
</dbReference>
<dbReference type="InterPro" id="IPR013324">
    <property type="entry name" value="RNA_pol_sigma_r3/r4-like"/>
</dbReference>
<feature type="domain" description="RNA polymerase sigma-70 region 2" evidence="2">
    <location>
        <begin position="17"/>
        <end position="83"/>
    </location>
</feature>
<dbReference type="AlphaFoldDB" id="A0A0K1PL85"/>
<dbReference type="NCBIfam" id="TIGR02957">
    <property type="entry name" value="SigX4"/>
    <property type="match status" value="1"/>
</dbReference>
<proteinExistence type="predicted"/>
<dbReference type="NCBIfam" id="NF007214">
    <property type="entry name" value="PRK09636.1"/>
    <property type="match status" value="1"/>
</dbReference>
<keyword evidence="5" id="KW-1185">Reference proteome</keyword>
<dbReference type="Proteomes" id="UP000064967">
    <property type="component" value="Chromosome"/>
</dbReference>
<dbReference type="InterPro" id="IPR032710">
    <property type="entry name" value="NTF2-like_dom_sf"/>
</dbReference>